<evidence type="ECO:0000313" key="2">
    <source>
        <dbReference type="EMBL" id="OGZ33306.1"/>
    </source>
</evidence>
<accession>A0A1G2F5F7</accession>
<comment type="caution">
    <text evidence="2">The sequence shown here is derived from an EMBL/GenBank/DDBJ whole genome shotgun (WGS) entry which is preliminary data.</text>
</comment>
<dbReference type="AlphaFoldDB" id="A0A1G2F5F7"/>
<gene>
    <name evidence="2" type="ORF">A2174_01005</name>
</gene>
<dbReference type="EMBL" id="MHMV01000050">
    <property type="protein sequence ID" value="OGZ33306.1"/>
    <property type="molecule type" value="Genomic_DNA"/>
</dbReference>
<proteinExistence type="predicted"/>
<name>A0A1G2F5F7_9BACT</name>
<reference evidence="2 3" key="1">
    <citation type="journal article" date="2016" name="Nat. Commun.">
        <title>Thousands of microbial genomes shed light on interconnected biogeochemical processes in an aquifer system.</title>
        <authorList>
            <person name="Anantharaman K."/>
            <person name="Brown C.T."/>
            <person name="Hug L.A."/>
            <person name="Sharon I."/>
            <person name="Castelle C.J."/>
            <person name="Probst A.J."/>
            <person name="Thomas B.C."/>
            <person name="Singh A."/>
            <person name="Wilkins M.J."/>
            <person name="Karaoz U."/>
            <person name="Brodie E.L."/>
            <person name="Williams K.H."/>
            <person name="Hubbard S.S."/>
            <person name="Banfield J.F."/>
        </authorList>
    </citation>
    <scope>NUCLEOTIDE SEQUENCE [LARGE SCALE GENOMIC DNA]</scope>
</reference>
<evidence type="ECO:0000256" key="1">
    <source>
        <dbReference type="SAM" id="MobiDB-lite"/>
    </source>
</evidence>
<organism evidence="2 3">
    <name type="scientific">Candidatus Portnoybacteria bacterium RBG_13_41_18</name>
    <dbReference type="NCBI Taxonomy" id="1801991"/>
    <lineage>
        <taxon>Bacteria</taxon>
        <taxon>Candidatus Portnoyibacteriota</taxon>
    </lineage>
</organism>
<dbReference type="Proteomes" id="UP000177725">
    <property type="component" value="Unassembled WGS sequence"/>
</dbReference>
<protein>
    <submittedName>
        <fullName evidence="2">Uncharacterized protein</fullName>
    </submittedName>
</protein>
<evidence type="ECO:0000313" key="3">
    <source>
        <dbReference type="Proteomes" id="UP000177725"/>
    </source>
</evidence>
<feature type="region of interest" description="Disordered" evidence="1">
    <location>
        <begin position="83"/>
        <end position="102"/>
    </location>
</feature>
<sequence>MAEIIQTPIGKEKVLKPEELAEQAKNRDTSKYVQQLNGIYKCRDCGETIMAARIAHPIWDGPFAMSGSGGCTYEETPYCPKCEQPPNFNGSPVAPKGSYHNP</sequence>